<dbReference type="Proteomes" id="UP000184444">
    <property type="component" value="Unassembled WGS sequence"/>
</dbReference>
<gene>
    <name evidence="2" type="ORF">SAMN05444389_103122</name>
</gene>
<accession>A0A1M7FLL3</accession>
<dbReference type="RefSeq" id="WP_073064031.1">
    <property type="nucleotide sequence ID" value="NZ_FRCK01000003.1"/>
</dbReference>
<dbReference type="EMBL" id="FRCK01000003">
    <property type="protein sequence ID" value="SHM04906.1"/>
    <property type="molecule type" value="Genomic_DNA"/>
</dbReference>
<dbReference type="AlphaFoldDB" id="A0A1M7FLL3"/>
<reference evidence="3" key="1">
    <citation type="submission" date="2016-11" db="EMBL/GenBank/DDBJ databases">
        <authorList>
            <person name="Varghese N."/>
            <person name="Submissions S."/>
        </authorList>
    </citation>
    <scope>NUCLEOTIDE SEQUENCE [LARGE SCALE GENOMIC DNA]</scope>
    <source>
        <strain evidence="3">DSM 6637</strain>
    </source>
</reference>
<evidence type="ECO:0000313" key="2">
    <source>
        <dbReference type="EMBL" id="SHM04906.1"/>
    </source>
</evidence>
<feature type="region of interest" description="Disordered" evidence="1">
    <location>
        <begin position="1"/>
        <end position="31"/>
    </location>
</feature>
<proteinExistence type="predicted"/>
<evidence type="ECO:0000256" key="1">
    <source>
        <dbReference type="SAM" id="MobiDB-lite"/>
    </source>
</evidence>
<sequence>MRSLERGNGNRAAEQPAGEITEPDPGIAPPLAGHKGAGACLMVRAAWHGDIRFQSPPAPLPACTPESLDPIIRAMLAEARPALQDAAAAERLVAAVLERAIRSCRRGELGEAALEQPGPWLFRLLAQEIQARRRYPG</sequence>
<name>A0A1M7FLL3_9RHOB</name>
<keyword evidence="3" id="KW-1185">Reference proteome</keyword>
<protein>
    <submittedName>
        <fullName evidence="2">Uncharacterized protein</fullName>
    </submittedName>
</protein>
<evidence type="ECO:0000313" key="3">
    <source>
        <dbReference type="Proteomes" id="UP000184444"/>
    </source>
</evidence>
<organism evidence="2 3">
    <name type="scientific">Paracoccus solventivorans</name>
    <dbReference type="NCBI Taxonomy" id="53463"/>
    <lineage>
        <taxon>Bacteria</taxon>
        <taxon>Pseudomonadati</taxon>
        <taxon>Pseudomonadota</taxon>
        <taxon>Alphaproteobacteria</taxon>
        <taxon>Rhodobacterales</taxon>
        <taxon>Paracoccaceae</taxon>
        <taxon>Paracoccus</taxon>
    </lineage>
</organism>
<dbReference type="STRING" id="53463.SAMN05444389_103122"/>